<dbReference type="InterPro" id="IPR012334">
    <property type="entry name" value="Pectin_lyas_fold"/>
</dbReference>
<dbReference type="EMBL" id="JBHTBF010000002">
    <property type="protein sequence ID" value="MFC7316789.1"/>
    <property type="molecule type" value="Genomic_DNA"/>
</dbReference>
<proteinExistence type="predicted"/>
<reference evidence="3 4" key="1">
    <citation type="journal article" date="2019" name="Int. J. Syst. Evol. Microbiol.">
        <title>The Global Catalogue of Microorganisms (GCM) 10K type strain sequencing project: providing services to taxonomists for standard genome sequencing and annotation.</title>
        <authorList>
            <consortium name="The Broad Institute Genomics Platform"/>
            <consortium name="The Broad Institute Genome Sequencing Center for Infectious Disease"/>
            <person name="Wu L."/>
            <person name="Ma J."/>
        </authorList>
    </citation>
    <scope>NUCLEOTIDE SEQUENCE [LARGE SCALE GENOMIC DNA]</scope>
    <source>
        <strain evidence="3 4">PSR21</strain>
    </source>
</reference>
<sequence>MSLDRRSYLRMGAATTASLSLLGVAGTASAEGAKRHGITFDRVVNAVDDLGMDPNGNRPIDDALENAAESGTLIEFPPGEYRATREHAYFQLEDFGIRGTGDSRRDTQFVFPEGYNDRFLVLRWGRNHLVENVTLQQYEDGETSVGCVFAPTDGLQVHDFEIAGYNARSGQRGLAVYIYDEDGTGVIDGYVRRGGGAVGDYPSGTQAMFVGKSHRGTLYVRNAHIEESGENGIYASRTNGDVRIENSFFKNNDIASVRIAGEGSYVKGSTFVVDTDSAENDPEAFDNVRGLWWESGGYEKVGGYAEDCDFVLESADVSGGLLRVAPTAGAMTVRNCRFRNETTHPSLLARAPNDMNSTEITVDGVSITGRSDDPRRGGIEIVERSGSTVTDSCINRQGGNGVVVRRASGCTVKDSTIDVPGEPVVEDDAGVATSNIDESGSCPLPDANGSGGSSGGSSGDSGSDGDSDSDAEADSDSAESSSGSDTDEGGEAGEGGEPTGDGDGSGGADGSDDSSNESGDSSGGSARSTDGNATDGNATDGNATSGNSTSGGTEGGNETGGNETDGGSADSGSSGDGSGDDGSSDGGSLETATADGDGERSKSSKGGSSSDDDGGDDGDDGSGSATRSTGATPQSLPNVLSLRSKAVSPYRIVVDGAIELDPEFGVEDVVSGNTAQGVLARGWDVYRYSGEIVTFDIDGPAEISHNGTFVDPDELGIDGSDESGSDEELPNTISIKGDAGDLLPYHIEVSGDIEFDPDYGTEDRIADGTAEGVIATGGWDVYRYSGEIVTFDVVGDADVEVNGESVDEASI</sequence>
<feature type="compositionally biased region" description="Gly residues" evidence="1">
    <location>
        <begin position="492"/>
        <end position="509"/>
    </location>
</feature>
<feature type="compositionally biased region" description="Acidic residues" evidence="1">
    <location>
        <begin position="463"/>
        <end position="477"/>
    </location>
</feature>
<dbReference type="PROSITE" id="PS51318">
    <property type="entry name" value="TAT"/>
    <property type="match status" value="1"/>
</dbReference>
<dbReference type="InterPro" id="IPR039448">
    <property type="entry name" value="Beta_helix"/>
</dbReference>
<feature type="region of interest" description="Disordered" evidence="1">
    <location>
        <begin position="433"/>
        <end position="637"/>
    </location>
</feature>
<keyword evidence="4" id="KW-1185">Reference proteome</keyword>
<organism evidence="3 4">
    <name type="scientific">Halomarina halobia</name>
    <dbReference type="NCBI Taxonomy" id="3033386"/>
    <lineage>
        <taxon>Archaea</taxon>
        <taxon>Methanobacteriati</taxon>
        <taxon>Methanobacteriota</taxon>
        <taxon>Stenosarchaea group</taxon>
        <taxon>Halobacteria</taxon>
        <taxon>Halobacteriales</taxon>
        <taxon>Natronomonadaceae</taxon>
        <taxon>Halomarina</taxon>
    </lineage>
</organism>
<evidence type="ECO:0000256" key="1">
    <source>
        <dbReference type="SAM" id="MobiDB-lite"/>
    </source>
</evidence>
<feature type="compositionally biased region" description="Low complexity" evidence="1">
    <location>
        <begin position="560"/>
        <end position="573"/>
    </location>
</feature>
<protein>
    <submittedName>
        <fullName evidence="3">Right-handed parallel beta-helix repeat-containing protein</fullName>
    </submittedName>
</protein>
<evidence type="ECO:0000313" key="4">
    <source>
        <dbReference type="Proteomes" id="UP001596547"/>
    </source>
</evidence>
<dbReference type="SUPFAM" id="SSF51126">
    <property type="entry name" value="Pectin lyase-like"/>
    <property type="match status" value="2"/>
</dbReference>
<feature type="compositionally biased region" description="Acidic residues" evidence="1">
    <location>
        <begin position="610"/>
        <end position="620"/>
    </location>
</feature>
<evidence type="ECO:0000313" key="3">
    <source>
        <dbReference type="EMBL" id="MFC7316789.1"/>
    </source>
</evidence>
<dbReference type="Proteomes" id="UP001596547">
    <property type="component" value="Unassembled WGS sequence"/>
</dbReference>
<feature type="compositionally biased region" description="Low complexity" evidence="1">
    <location>
        <begin position="539"/>
        <end position="551"/>
    </location>
</feature>
<comment type="caution">
    <text evidence="3">The sequence shown here is derived from an EMBL/GenBank/DDBJ whole genome shotgun (WGS) entry which is preliminary data.</text>
</comment>
<feature type="compositionally biased region" description="Low complexity" evidence="1">
    <location>
        <begin position="622"/>
        <end position="631"/>
    </location>
</feature>
<dbReference type="Pfam" id="PF13229">
    <property type="entry name" value="Beta_helix"/>
    <property type="match status" value="1"/>
</dbReference>
<dbReference type="InterPro" id="IPR006311">
    <property type="entry name" value="TAT_signal"/>
</dbReference>
<dbReference type="Gene3D" id="2.160.20.10">
    <property type="entry name" value="Single-stranded right-handed beta-helix, Pectin lyase-like"/>
    <property type="match status" value="1"/>
</dbReference>
<feature type="compositionally biased region" description="Gly residues" evidence="1">
    <location>
        <begin position="449"/>
        <end position="459"/>
    </location>
</feature>
<evidence type="ECO:0000259" key="2">
    <source>
        <dbReference type="Pfam" id="PF13229"/>
    </source>
</evidence>
<gene>
    <name evidence="3" type="ORF">ACFQPE_08285</name>
</gene>
<name>A0ABD6A890_9EURY</name>
<feature type="domain" description="Right handed beta helix" evidence="2">
    <location>
        <begin position="329"/>
        <end position="420"/>
    </location>
</feature>
<feature type="compositionally biased region" description="Polar residues" evidence="1">
    <location>
        <begin position="527"/>
        <end position="537"/>
    </location>
</feature>
<dbReference type="AlphaFoldDB" id="A0ABD6A890"/>
<accession>A0ABD6A890</accession>
<feature type="compositionally biased region" description="Low complexity" evidence="1">
    <location>
        <begin position="516"/>
        <end position="526"/>
    </location>
</feature>
<dbReference type="InterPro" id="IPR011050">
    <property type="entry name" value="Pectin_lyase_fold/virulence"/>
</dbReference>